<dbReference type="AlphaFoldDB" id="A0A345E7Q6"/>
<reference evidence="1 2" key="1">
    <citation type="submission" date="2018-07" db="EMBL/GenBank/DDBJ databases">
        <title>Genome sequences of Haloplanus sp. CBA1113.</title>
        <authorList>
            <person name="Kim Y.B."/>
            <person name="Roh S.W."/>
        </authorList>
    </citation>
    <scope>NUCLEOTIDE SEQUENCE [LARGE SCALE GENOMIC DNA]</scope>
    <source>
        <strain evidence="1 2">CBA1113</strain>
        <plasmid evidence="1 2">pCBA1113-01</plasmid>
    </source>
</reference>
<dbReference type="Proteomes" id="UP000253273">
    <property type="component" value="Plasmid pCBA1113-01"/>
</dbReference>
<gene>
    <name evidence="1" type="ORF">DU500_17195</name>
</gene>
<proteinExistence type="predicted"/>
<dbReference type="InterPro" id="IPR036388">
    <property type="entry name" value="WH-like_DNA-bd_sf"/>
</dbReference>
<sequence length="451" mass="51117">MPEYKLSYRLYGPVNIQSGGEIQDAVLQPRSDQHSVEAVLEFTTNAADPDEAEDLAQGEYREKAQEIINVLSYVVEDGVFVGEPYEVSRTDQKYTQRIDSSTNITEFSISIADGILETVTDDLDISDRTKRALTWYTIGLGTQTPEDRLVAFWTGLETSAEVQSSFSEDEQDAFDGLMETVEDELEEFDDLRQRVRSMLGHLQNERYTDAVKRTLQEETEYDEEDVDDISTIGSDRGTIVHQGEHVDNAVEKASSAQAYLRSLLDSRLSENIDELVDFDLPLALEDTDGSLYRPEHPTIAPEDWLAEVFEHERGKVLSEEQIFERAYPIFRDIHKVAKIQTLLPNVTGWGQPLRARGDGKYEYAPFPDWITREVDAIMQYLGGAGEVPPEVIARNANNIRNDVELDPDEAERLCNDLVNRRLVEESDGYYALTQDGKMCLDGRLDPAEYSE</sequence>
<dbReference type="OrthoDB" id="350263at2157"/>
<keyword evidence="1" id="KW-0614">Plasmid</keyword>
<dbReference type="GeneID" id="37285158"/>
<keyword evidence="2" id="KW-1185">Reference proteome</keyword>
<dbReference type="KEGG" id="haj:DU500_17195"/>
<dbReference type="EMBL" id="CP031151">
    <property type="protein sequence ID" value="AXG08228.1"/>
    <property type="molecule type" value="Genomic_DNA"/>
</dbReference>
<dbReference type="RefSeq" id="WP_114587348.1">
    <property type="nucleotide sequence ID" value="NZ_CP031151.1"/>
</dbReference>
<evidence type="ECO:0000313" key="2">
    <source>
        <dbReference type="Proteomes" id="UP000253273"/>
    </source>
</evidence>
<organism evidence="1 2">
    <name type="scientific">Haloplanus rubicundus</name>
    <dbReference type="NCBI Taxonomy" id="1547898"/>
    <lineage>
        <taxon>Archaea</taxon>
        <taxon>Methanobacteriati</taxon>
        <taxon>Methanobacteriota</taxon>
        <taxon>Stenosarchaea group</taxon>
        <taxon>Halobacteria</taxon>
        <taxon>Halobacteriales</taxon>
        <taxon>Haloferacaceae</taxon>
        <taxon>Haloplanus</taxon>
    </lineage>
</organism>
<dbReference type="Gene3D" id="1.10.10.10">
    <property type="entry name" value="Winged helix-like DNA-binding domain superfamily/Winged helix DNA-binding domain"/>
    <property type="match status" value="1"/>
</dbReference>
<evidence type="ECO:0000313" key="1">
    <source>
        <dbReference type="EMBL" id="AXG08228.1"/>
    </source>
</evidence>
<accession>A0A345E7Q6</accession>
<geneLocation type="plasmid" evidence="1 2">
    <name>pCBA1113-01</name>
</geneLocation>
<protein>
    <submittedName>
        <fullName evidence="1">Uncharacterized protein</fullName>
    </submittedName>
</protein>
<name>A0A345E7Q6_9EURY</name>